<protein>
    <recommendedName>
        <fullName evidence="8">Peptidase M50 domain-containing protein</fullName>
    </recommendedName>
</protein>
<dbReference type="EMBL" id="MDKE01000055">
    <property type="protein sequence ID" value="OIN05620.1"/>
    <property type="molecule type" value="Genomic_DNA"/>
</dbReference>
<evidence type="ECO:0000256" key="3">
    <source>
        <dbReference type="ARBA" id="ARBA00007931"/>
    </source>
</evidence>
<feature type="transmembrane region" description="Helical" evidence="7">
    <location>
        <begin position="341"/>
        <end position="365"/>
    </location>
</feature>
<feature type="domain" description="Peptidase M50" evidence="8">
    <location>
        <begin position="181"/>
        <end position="261"/>
    </location>
</feature>
<comment type="cofactor">
    <cofactor evidence="1">
        <name>Zn(2+)</name>
        <dbReference type="ChEBI" id="CHEBI:29105"/>
    </cofactor>
</comment>
<comment type="caution">
    <text evidence="9">The sequence shown here is derived from an EMBL/GenBank/DDBJ whole genome shotgun (WGS) entry which is preliminary data.</text>
</comment>
<dbReference type="OrthoDB" id="9759690at2"/>
<dbReference type="CDD" id="cd05709">
    <property type="entry name" value="S2P-M50"/>
    <property type="match status" value="1"/>
</dbReference>
<feature type="transmembrane region" description="Helical" evidence="7">
    <location>
        <begin position="201"/>
        <end position="220"/>
    </location>
</feature>
<dbReference type="AlphaFoldDB" id="A0A1J4QA96"/>
<name>A0A1J4QA96_9GAMM</name>
<evidence type="ECO:0000313" key="10">
    <source>
        <dbReference type="Proteomes" id="UP000243073"/>
    </source>
</evidence>
<proteinExistence type="inferred from homology"/>
<feature type="transmembrane region" description="Helical" evidence="7">
    <location>
        <begin position="130"/>
        <end position="151"/>
    </location>
</feature>
<dbReference type="PANTHER" id="PTHR13325">
    <property type="entry name" value="PROTEASE M50 MEMBRANE-BOUND TRANSCRIPTION FACTOR SITE 2 PROTEASE"/>
    <property type="match status" value="1"/>
</dbReference>
<evidence type="ECO:0000256" key="1">
    <source>
        <dbReference type="ARBA" id="ARBA00001947"/>
    </source>
</evidence>
<gene>
    <name evidence="9" type="ORF">BFR47_05370</name>
</gene>
<reference evidence="9 10" key="1">
    <citation type="submission" date="2016-07" db="EMBL/GenBank/DDBJ databases">
        <title>Draft Genome Sequence of Oceanisphaera psychrotolerans, isolated from coastal sediment samples.</title>
        <authorList>
            <person name="Zhuo S."/>
            <person name="Ruan Z."/>
        </authorList>
    </citation>
    <scope>NUCLEOTIDE SEQUENCE [LARGE SCALE GENOMIC DNA]</scope>
    <source>
        <strain evidence="9 10">LAM-WHM-ZC</strain>
    </source>
</reference>
<dbReference type="Proteomes" id="UP000243073">
    <property type="component" value="Unassembled WGS sequence"/>
</dbReference>
<organism evidence="9 10">
    <name type="scientific">Oceanisphaera psychrotolerans</name>
    <dbReference type="NCBI Taxonomy" id="1414654"/>
    <lineage>
        <taxon>Bacteria</taxon>
        <taxon>Pseudomonadati</taxon>
        <taxon>Pseudomonadota</taxon>
        <taxon>Gammaproteobacteria</taxon>
        <taxon>Aeromonadales</taxon>
        <taxon>Aeromonadaceae</taxon>
        <taxon>Oceanisphaera</taxon>
    </lineage>
</organism>
<feature type="transmembrane region" description="Helical" evidence="7">
    <location>
        <begin position="171"/>
        <end position="189"/>
    </location>
</feature>
<dbReference type="STRING" id="1414654.BFR47_05370"/>
<dbReference type="GO" id="GO:0016020">
    <property type="term" value="C:membrane"/>
    <property type="evidence" value="ECO:0007669"/>
    <property type="project" value="InterPro"/>
</dbReference>
<keyword evidence="10" id="KW-1185">Reference proteome</keyword>
<comment type="subcellular location">
    <subcellularLocation>
        <location evidence="2">Endomembrane system</location>
        <topology evidence="2">Multi-pass membrane protein</topology>
    </subcellularLocation>
</comment>
<comment type="similarity">
    <text evidence="3">Belongs to the peptidase M50B family.</text>
</comment>
<evidence type="ECO:0000256" key="5">
    <source>
        <dbReference type="ARBA" id="ARBA00022989"/>
    </source>
</evidence>
<dbReference type="GO" id="GO:0031293">
    <property type="term" value="P:membrane protein intracellular domain proteolysis"/>
    <property type="evidence" value="ECO:0007669"/>
    <property type="project" value="TreeGrafter"/>
</dbReference>
<dbReference type="Pfam" id="PF02163">
    <property type="entry name" value="Peptidase_M50"/>
    <property type="match status" value="1"/>
</dbReference>
<dbReference type="PANTHER" id="PTHR13325:SF3">
    <property type="entry name" value="MEMBRANE-BOUND TRANSCRIPTION FACTOR SITE-2 PROTEASE"/>
    <property type="match status" value="1"/>
</dbReference>
<keyword evidence="4 7" id="KW-0812">Transmembrane</keyword>
<accession>A0A1J4QA96</accession>
<dbReference type="GO" id="GO:0004222">
    <property type="term" value="F:metalloendopeptidase activity"/>
    <property type="evidence" value="ECO:0007669"/>
    <property type="project" value="InterPro"/>
</dbReference>
<evidence type="ECO:0000256" key="4">
    <source>
        <dbReference type="ARBA" id="ARBA00022692"/>
    </source>
</evidence>
<keyword evidence="6 7" id="KW-0472">Membrane</keyword>
<evidence type="ECO:0000256" key="7">
    <source>
        <dbReference type="SAM" id="Phobius"/>
    </source>
</evidence>
<feature type="transmembrane region" description="Helical" evidence="7">
    <location>
        <begin position="240"/>
        <end position="260"/>
    </location>
</feature>
<dbReference type="InterPro" id="IPR001193">
    <property type="entry name" value="MBTPS2"/>
</dbReference>
<dbReference type="GO" id="GO:0005737">
    <property type="term" value="C:cytoplasm"/>
    <property type="evidence" value="ECO:0007669"/>
    <property type="project" value="TreeGrafter"/>
</dbReference>
<feature type="transmembrane region" description="Helical" evidence="7">
    <location>
        <begin position="409"/>
        <end position="426"/>
    </location>
</feature>
<dbReference type="InterPro" id="IPR008915">
    <property type="entry name" value="Peptidase_M50"/>
</dbReference>
<keyword evidence="5 7" id="KW-1133">Transmembrane helix</keyword>
<evidence type="ECO:0000313" key="9">
    <source>
        <dbReference type="EMBL" id="OIN05620.1"/>
    </source>
</evidence>
<sequence length="697" mass="79404">MRDELTLYAGPSSPTGAPSWSLHDPVRNLYFRIDWLTFEILCRWQLADADSIAQALQQETTLQVDAQAVSRVVDFVQQHELIKRSTAQDSRAQTAQTERRQPGWMTRLLHHYLFFRVPLWRPDAWLGRTLPWVGWCASRGFVWLTLAALLLGLVEVSRQWDRFTATLVDLFSLQGVLAYGVTLVCVKFLHELGHAYTAKRYGCRVPTMGIAFLVMFPMAYTDVNDAWKLPQQKQRLRVGAAGILTELTIAAWATLCWTLLPDGVLRNGAFLLATTTWLSTLAINASPFLRFDGYFLLMDALELPNLHPRAFALARWRLREGLFALGEPQPEVFPARRHRMLLLFAWGTWLYRLIVFTGIAVLVYLMFPKPLGPLLAGVEITWFILRPIWRELVVWAQYRGVIMKRKRSVITLGILLLFCALVALPWDSRIHTQALLTPAVSTPLIVAGDARLEQMLVAQGSRVAPGQVIARLGSPDLLFQRRAAEARLRGLQWRSEASGLQAEWREQQQVLRAERQKVEAELRGIDELLAQYRLVAPQQGLLFWNSQDLAEGQWLAQNETLATVVDMETWQVHGYLQEYELDRIRVGDRARFYAESDRIAPLSLTISRIDTDATRVLNDGMLASARGGELLVREQGEQLIPELALYRVALELEEQPGLPLTGLAQLRGRLVIYGEPRAWSWHYWRSALALIRQEAGF</sequence>
<evidence type="ECO:0000259" key="8">
    <source>
        <dbReference type="Pfam" id="PF02163"/>
    </source>
</evidence>
<dbReference type="GO" id="GO:0012505">
    <property type="term" value="C:endomembrane system"/>
    <property type="evidence" value="ECO:0007669"/>
    <property type="project" value="UniProtKB-SubCell"/>
</dbReference>
<dbReference type="Gene3D" id="2.40.30.170">
    <property type="match status" value="1"/>
</dbReference>
<evidence type="ECO:0000256" key="2">
    <source>
        <dbReference type="ARBA" id="ARBA00004127"/>
    </source>
</evidence>
<evidence type="ECO:0000256" key="6">
    <source>
        <dbReference type="ARBA" id="ARBA00023136"/>
    </source>
</evidence>